<dbReference type="Gene3D" id="3.40.50.1000">
    <property type="entry name" value="HAD superfamily/HAD-like"/>
    <property type="match status" value="1"/>
</dbReference>
<dbReference type="SUPFAM" id="SSF56784">
    <property type="entry name" value="HAD-like"/>
    <property type="match status" value="1"/>
</dbReference>
<keyword evidence="2 3" id="KW-0378">Hydrolase</keyword>
<evidence type="ECO:0000313" key="4">
    <source>
        <dbReference type="EMBL" id="MDP9899355.1"/>
    </source>
</evidence>
<sequence>MAMTDAMTGAVGVASELKVIAFDVFGTVVDWYGGIAAEVERTLPGIEGGAFALAWRAGYQPAMRSVMERIAAGEGGFTLIDELHLGILEGVLRDFGVTHLDPVQKRELNRAWHRLPAWPDAAEGLARLKTKYTICTLSNGNIGLLTDMAKHAGLPWDCILSAEVFKAYKPDPRTYLGVAAVFDVSPGQVMLAAAHHDDLAAARGCGLKTGYIERPLEFGPARTKDVSPRPGNTLHARDIGALADLLGC</sequence>
<evidence type="ECO:0000256" key="1">
    <source>
        <dbReference type="ARBA" id="ARBA00008106"/>
    </source>
</evidence>
<dbReference type="InterPro" id="IPR051540">
    <property type="entry name" value="S-2-haloacid_dehalogenase"/>
</dbReference>
<dbReference type="NCBIfam" id="TIGR01428">
    <property type="entry name" value="HAD_type_II"/>
    <property type="match status" value="1"/>
</dbReference>
<dbReference type="InterPro" id="IPR023198">
    <property type="entry name" value="PGP-like_dom2"/>
</dbReference>
<evidence type="ECO:0000313" key="5">
    <source>
        <dbReference type="Proteomes" id="UP001226867"/>
    </source>
</evidence>
<dbReference type="EMBL" id="JAUSRO010000004">
    <property type="protein sequence ID" value="MDP9899355.1"/>
    <property type="molecule type" value="Genomic_DNA"/>
</dbReference>
<dbReference type="NCBIfam" id="TIGR01493">
    <property type="entry name" value="HAD-SF-IA-v2"/>
    <property type="match status" value="1"/>
</dbReference>
<dbReference type="PANTHER" id="PTHR43316">
    <property type="entry name" value="HYDROLASE, HALOACID DELAHOGENASE-RELATED"/>
    <property type="match status" value="1"/>
</dbReference>
<comment type="catalytic activity">
    <reaction evidence="3">
        <text>an (S)-2-haloacid + H2O = a (2R)-2-hydroxycarboxylate + a halide anion + H(+)</text>
        <dbReference type="Rhea" id="RHEA:11192"/>
        <dbReference type="ChEBI" id="CHEBI:15377"/>
        <dbReference type="ChEBI" id="CHEBI:15378"/>
        <dbReference type="ChEBI" id="CHEBI:16042"/>
        <dbReference type="ChEBI" id="CHEBI:58314"/>
        <dbReference type="ChEBI" id="CHEBI:137405"/>
        <dbReference type="EC" id="3.8.1.2"/>
    </reaction>
</comment>
<proteinExistence type="inferred from homology"/>
<dbReference type="EC" id="3.8.1.2" evidence="3"/>
<evidence type="ECO:0000256" key="3">
    <source>
        <dbReference type="RuleBase" id="RU368077"/>
    </source>
</evidence>
<dbReference type="InterPro" id="IPR036412">
    <property type="entry name" value="HAD-like_sf"/>
</dbReference>
<comment type="function">
    <text evidence="3">Catalyzes the hydrolytic dehalogenation of small (S)-2-haloalkanoic acids to yield the corresponding (R)-2-hydroxyalkanoic acids.</text>
</comment>
<gene>
    <name evidence="4" type="ORF">J2W36_001600</name>
</gene>
<dbReference type="InterPro" id="IPR023214">
    <property type="entry name" value="HAD_sf"/>
</dbReference>
<dbReference type="Gene3D" id="1.10.150.240">
    <property type="entry name" value="Putative phosphatase, domain 2"/>
    <property type="match status" value="1"/>
</dbReference>
<dbReference type="InterPro" id="IPR006439">
    <property type="entry name" value="HAD-SF_hydro_IA"/>
</dbReference>
<dbReference type="Pfam" id="PF00702">
    <property type="entry name" value="Hydrolase"/>
    <property type="match status" value="1"/>
</dbReference>
<dbReference type="Proteomes" id="UP001226867">
    <property type="component" value="Unassembled WGS sequence"/>
</dbReference>
<accession>A0ABT9S4S8</accession>
<dbReference type="PANTHER" id="PTHR43316:SF3">
    <property type="entry name" value="HALOACID DEHALOGENASE, TYPE II (AFU_ORTHOLOGUE AFUA_2G07750)-RELATED"/>
    <property type="match status" value="1"/>
</dbReference>
<dbReference type="InterPro" id="IPR006328">
    <property type="entry name" value="2-HAD"/>
</dbReference>
<reference evidence="4 5" key="1">
    <citation type="submission" date="2023-07" db="EMBL/GenBank/DDBJ databases">
        <title>Sorghum-associated microbial communities from plants grown in Nebraska, USA.</title>
        <authorList>
            <person name="Schachtman D."/>
        </authorList>
    </citation>
    <scope>NUCLEOTIDE SEQUENCE [LARGE SCALE GENOMIC DNA]</scope>
    <source>
        <strain evidence="4 5">DS1607</strain>
    </source>
</reference>
<protein>
    <recommendedName>
        <fullName evidence="3">(S)-2-haloacid dehalogenase</fullName>
        <ecNumber evidence="3">3.8.1.2</ecNumber>
    </recommendedName>
    <alternativeName>
        <fullName evidence="3">2-haloalkanoic acid dehalogenase</fullName>
    </alternativeName>
    <alternativeName>
        <fullName evidence="3">Halocarboxylic acid halidohydrolase</fullName>
    </alternativeName>
    <alternativeName>
        <fullName evidence="3">L-2-haloacid dehalogenase</fullName>
    </alternativeName>
</protein>
<organism evidence="4 5">
    <name type="scientific">Variovorax ginsengisoli</name>
    <dbReference type="NCBI Taxonomy" id="363844"/>
    <lineage>
        <taxon>Bacteria</taxon>
        <taxon>Pseudomonadati</taxon>
        <taxon>Pseudomonadota</taxon>
        <taxon>Betaproteobacteria</taxon>
        <taxon>Burkholderiales</taxon>
        <taxon>Comamonadaceae</taxon>
        <taxon>Variovorax</taxon>
    </lineage>
</organism>
<comment type="similarity">
    <text evidence="1 3">Belongs to the HAD-like hydrolase superfamily. S-2-haloalkanoic acid dehalogenase family.</text>
</comment>
<comment type="caution">
    <text evidence="4">The sequence shown here is derived from an EMBL/GenBank/DDBJ whole genome shotgun (WGS) entry which is preliminary data.</text>
</comment>
<dbReference type="GO" id="GO:0018784">
    <property type="term" value="F:(S)-2-haloacid dehalogenase activity"/>
    <property type="evidence" value="ECO:0007669"/>
    <property type="project" value="UniProtKB-EC"/>
</dbReference>
<keyword evidence="5" id="KW-1185">Reference proteome</keyword>
<dbReference type="PRINTS" id="PR00413">
    <property type="entry name" value="HADHALOGNASE"/>
</dbReference>
<evidence type="ECO:0000256" key="2">
    <source>
        <dbReference type="ARBA" id="ARBA00022801"/>
    </source>
</evidence>
<name>A0ABT9S4S8_9BURK</name>